<evidence type="ECO:0000259" key="5">
    <source>
        <dbReference type="PROSITE" id="PS51819"/>
    </source>
</evidence>
<keyword evidence="1" id="KW-0805">Transcription regulation</keyword>
<dbReference type="Proteomes" id="UP000199150">
    <property type="component" value="Unassembled WGS sequence"/>
</dbReference>
<dbReference type="GO" id="GO:0003677">
    <property type="term" value="F:DNA binding"/>
    <property type="evidence" value="ECO:0007669"/>
    <property type="project" value="UniProtKB-KW"/>
</dbReference>
<evidence type="ECO:0000256" key="2">
    <source>
        <dbReference type="ARBA" id="ARBA00023125"/>
    </source>
</evidence>
<dbReference type="InterPro" id="IPR029068">
    <property type="entry name" value="Glyas_Bleomycin-R_OHBP_Dase"/>
</dbReference>
<organism evidence="6 7">
    <name type="scientific">Asticcacaulis taihuensis</name>
    <dbReference type="NCBI Taxonomy" id="260084"/>
    <lineage>
        <taxon>Bacteria</taxon>
        <taxon>Pseudomonadati</taxon>
        <taxon>Pseudomonadota</taxon>
        <taxon>Alphaproteobacteria</taxon>
        <taxon>Caulobacterales</taxon>
        <taxon>Caulobacteraceae</taxon>
        <taxon>Asticcacaulis</taxon>
    </lineage>
</organism>
<dbReference type="SMART" id="SM00421">
    <property type="entry name" value="HTH_LUXR"/>
    <property type="match status" value="1"/>
</dbReference>
<dbReference type="OrthoDB" id="9804944at2"/>
<dbReference type="InterPro" id="IPR037523">
    <property type="entry name" value="VOC_core"/>
</dbReference>
<accession>A0A1G4RBA8</accession>
<dbReference type="Pfam" id="PF00903">
    <property type="entry name" value="Glyoxalase"/>
    <property type="match status" value="1"/>
</dbReference>
<dbReference type="GO" id="GO:0006355">
    <property type="term" value="P:regulation of DNA-templated transcription"/>
    <property type="evidence" value="ECO:0007669"/>
    <property type="project" value="InterPro"/>
</dbReference>
<dbReference type="PROSITE" id="PS50043">
    <property type="entry name" value="HTH_LUXR_2"/>
    <property type="match status" value="1"/>
</dbReference>
<gene>
    <name evidence="6" type="ORF">SAMN02927928_1733</name>
</gene>
<evidence type="ECO:0000256" key="3">
    <source>
        <dbReference type="ARBA" id="ARBA00023163"/>
    </source>
</evidence>
<feature type="domain" description="HTH luxR-type" evidence="4">
    <location>
        <begin position="9"/>
        <end position="74"/>
    </location>
</feature>
<evidence type="ECO:0000256" key="1">
    <source>
        <dbReference type="ARBA" id="ARBA00023015"/>
    </source>
</evidence>
<dbReference type="PROSITE" id="PS51819">
    <property type="entry name" value="VOC"/>
    <property type="match status" value="1"/>
</dbReference>
<dbReference type="Gene3D" id="3.10.180.10">
    <property type="entry name" value="2,3-Dihydroxybiphenyl 1,2-Dioxygenase, domain 1"/>
    <property type="match status" value="1"/>
</dbReference>
<keyword evidence="2" id="KW-0238">DNA-binding</keyword>
<feature type="domain" description="VOC" evidence="5">
    <location>
        <begin position="92"/>
        <end position="203"/>
    </location>
</feature>
<evidence type="ECO:0000313" key="7">
    <source>
        <dbReference type="Proteomes" id="UP000199150"/>
    </source>
</evidence>
<dbReference type="SUPFAM" id="SSF46894">
    <property type="entry name" value="C-terminal effector domain of the bipartite response regulators"/>
    <property type="match status" value="1"/>
</dbReference>
<sequence length="208" mass="23398">MTDPKPRGRPADPDILTPAEWQIAEAVRHGLTNRQIASRRNVSLDAVKYHVSNALSKLGLTRRAQLRQWSGVALRSPVHDRKKKGKQMTFGPIGQVARGVHNIDEARKWYGEVLGLTHLYSFGDMAFFDCGGTRLFLSPSKAEGESILYISVSDIHEAKRQMEARGVVFINAPHMIHRHENGTEEWMTFFNDNDGRPLALMEQVAPKA</sequence>
<evidence type="ECO:0000259" key="4">
    <source>
        <dbReference type="PROSITE" id="PS50043"/>
    </source>
</evidence>
<name>A0A1G4RBA8_9CAUL</name>
<dbReference type="InterPro" id="IPR004360">
    <property type="entry name" value="Glyas_Fos-R_dOase_dom"/>
</dbReference>
<dbReference type="AlphaFoldDB" id="A0A1G4RBA8"/>
<dbReference type="InterPro" id="IPR016032">
    <property type="entry name" value="Sig_transdc_resp-reg_C-effctor"/>
</dbReference>
<proteinExistence type="predicted"/>
<dbReference type="EMBL" id="FMTS01000002">
    <property type="protein sequence ID" value="SCW53921.1"/>
    <property type="molecule type" value="Genomic_DNA"/>
</dbReference>
<keyword evidence="7" id="KW-1185">Reference proteome</keyword>
<protein>
    <submittedName>
        <fullName evidence="6">Glyoxalase-like domain-containing protein</fullName>
    </submittedName>
</protein>
<dbReference type="RefSeq" id="WP_090646512.1">
    <property type="nucleotide sequence ID" value="NZ_CBCRYE010000004.1"/>
</dbReference>
<dbReference type="Pfam" id="PF00196">
    <property type="entry name" value="GerE"/>
    <property type="match status" value="1"/>
</dbReference>
<dbReference type="STRING" id="260084.SAMN02927928_1733"/>
<dbReference type="SUPFAM" id="SSF54593">
    <property type="entry name" value="Glyoxalase/Bleomycin resistance protein/Dihydroxybiphenyl dioxygenase"/>
    <property type="match status" value="1"/>
</dbReference>
<dbReference type="PANTHER" id="PTHR44688">
    <property type="entry name" value="DNA-BINDING TRANSCRIPTIONAL ACTIVATOR DEVR_DOSR"/>
    <property type="match status" value="1"/>
</dbReference>
<dbReference type="InterPro" id="IPR000792">
    <property type="entry name" value="Tscrpt_reg_LuxR_C"/>
</dbReference>
<dbReference type="PANTHER" id="PTHR44688:SF16">
    <property type="entry name" value="DNA-BINDING TRANSCRIPTIONAL ACTIVATOR DEVR_DOSR"/>
    <property type="match status" value="1"/>
</dbReference>
<keyword evidence="3" id="KW-0804">Transcription</keyword>
<dbReference type="Gene3D" id="1.10.10.10">
    <property type="entry name" value="Winged helix-like DNA-binding domain superfamily/Winged helix DNA-binding domain"/>
    <property type="match status" value="1"/>
</dbReference>
<dbReference type="InterPro" id="IPR036388">
    <property type="entry name" value="WH-like_DNA-bd_sf"/>
</dbReference>
<dbReference type="PRINTS" id="PR00038">
    <property type="entry name" value="HTHLUXR"/>
</dbReference>
<reference evidence="7" key="1">
    <citation type="submission" date="2016-10" db="EMBL/GenBank/DDBJ databases">
        <authorList>
            <person name="Varghese N."/>
            <person name="Submissions S."/>
        </authorList>
    </citation>
    <scope>NUCLEOTIDE SEQUENCE [LARGE SCALE GENOMIC DNA]</scope>
    <source>
        <strain evidence="7">CGMCC 1.3431</strain>
    </source>
</reference>
<evidence type="ECO:0000313" key="6">
    <source>
        <dbReference type="EMBL" id="SCW53921.1"/>
    </source>
</evidence>
<dbReference type="CDD" id="cd06170">
    <property type="entry name" value="LuxR_C_like"/>
    <property type="match status" value="1"/>
</dbReference>